<dbReference type="AlphaFoldDB" id="A0A3D8RBB4"/>
<feature type="region of interest" description="Disordered" evidence="1">
    <location>
        <begin position="1"/>
        <end position="69"/>
    </location>
</feature>
<feature type="compositionally biased region" description="Basic and acidic residues" evidence="1">
    <location>
        <begin position="326"/>
        <end position="343"/>
    </location>
</feature>
<evidence type="ECO:0000313" key="2">
    <source>
        <dbReference type="EMBL" id="RDW71337.1"/>
    </source>
</evidence>
<feature type="compositionally biased region" description="Polar residues" evidence="1">
    <location>
        <begin position="367"/>
        <end position="392"/>
    </location>
</feature>
<feature type="compositionally biased region" description="Basic and acidic residues" evidence="1">
    <location>
        <begin position="21"/>
        <end position="37"/>
    </location>
</feature>
<feature type="compositionally biased region" description="Polar residues" evidence="1">
    <location>
        <begin position="192"/>
        <end position="202"/>
    </location>
</feature>
<feature type="region of interest" description="Disordered" evidence="1">
    <location>
        <begin position="528"/>
        <end position="562"/>
    </location>
</feature>
<evidence type="ECO:0000313" key="3">
    <source>
        <dbReference type="Proteomes" id="UP000256645"/>
    </source>
</evidence>
<dbReference type="Proteomes" id="UP000256645">
    <property type="component" value="Unassembled WGS sequence"/>
</dbReference>
<comment type="caution">
    <text evidence="2">The sequence shown here is derived from an EMBL/GenBank/DDBJ whole genome shotgun (WGS) entry which is preliminary data.</text>
</comment>
<sequence length="562" mass="61775">MPEQLSPSAREARQLNPNTRRTLEERLKYSTGLRDHNTPGGHLRTGEPQDSSNSNYRERIAQKQTEGQCCADRAARTPLASEVSQGRTPDPSLHTTRRAYSLRSELEKTKGCLKKLSGMPQKTCSRFRVRCKSKINSWTARNQVPTISDGSTLEDKPTGEARTSIQRGEADGSENMTQERDAGTYPIIDAIGSSTGSRQSNDIEMPYEPACPNLESEALTDTTNSEQQDAGGLNTLSELCRDSKNLSNVDTQVNNSSIDQVESPVLKAPDTTDITTPVQALSEDQQEDFGLAGPHAHGKFGCVGGNALHHEDEAAKSIPSTENETQLEHTGKENLDSQNEDKITPANPNDEIPTELRAEQAAENGSKFGNSGDGTSDSDNKYQCKSRSQAQESVDEHGTIMRDFGQTTSDCGLSESERRAKVNKWRKSRGMTSIQQWEHSSQGQYRQVNELPEEIDSEAVNSIPAEPQSPVNGSQQEHEISELQELFSDGILPPVDLDQSEQVAVRIDEAMNLAMNYACVQILSMKKKKKDAGELGASKTTPREVRRLKTVASDGQQYAYNS</sequence>
<reference evidence="2 3" key="1">
    <citation type="journal article" date="2018" name="IMA Fungus">
        <title>IMA Genome-F 9: Draft genome sequence of Annulohypoxylon stygium, Aspergillus mulundensis, Berkeleyomyces basicola (syn. Thielaviopsis basicola), Ceratocystis smalleyi, two Cercospora beticola strains, Coleophoma cylindrospora, Fusarium fracticaudum, Phialophora cf. hyalina, and Morchella septimelata.</title>
        <authorList>
            <person name="Wingfield B.D."/>
            <person name="Bills G.F."/>
            <person name="Dong Y."/>
            <person name="Huang W."/>
            <person name="Nel W.J."/>
            <person name="Swalarsk-Parry B.S."/>
            <person name="Vaghefi N."/>
            <person name="Wilken P.M."/>
            <person name="An Z."/>
            <person name="de Beer Z.W."/>
            <person name="De Vos L."/>
            <person name="Chen L."/>
            <person name="Duong T.A."/>
            <person name="Gao Y."/>
            <person name="Hammerbacher A."/>
            <person name="Kikkert J.R."/>
            <person name="Li Y."/>
            <person name="Li H."/>
            <person name="Li K."/>
            <person name="Li Q."/>
            <person name="Liu X."/>
            <person name="Ma X."/>
            <person name="Naidoo K."/>
            <person name="Pethybridge S.J."/>
            <person name="Sun J."/>
            <person name="Steenkamp E.T."/>
            <person name="van der Nest M.A."/>
            <person name="van Wyk S."/>
            <person name="Wingfield M.J."/>
            <person name="Xiong C."/>
            <person name="Yue Q."/>
            <person name="Zhang X."/>
        </authorList>
    </citation>
    <scope>NUCLEOTIDE SEQUENCE [LARGE SCALE GENOMIC DNA]</scope>
    <source>
        <strain evidence="2 3">BP6252</strain>
    </source>
</reference>
<feature type="compositionally biased region" description="Polar residues" evidence="1">
    <location>
        <begin position="142"/>
        <end position="151"/>
    </location>
</feature>
<name>A0A3D8RBB4_9HELO</name>
<dbReference type="OrthoDB" id="10334661at2759"/>
<feature type="region of interest" description="Disordered" evidence="1">
    <location>
        <begin position="314"/>
        <end position="446"/>
    </location>
</feature>
<gene>
    <name evidence="2" type="ORF">BP6252_07900</name>
</gene>
<keyword evidence="3" id="KW-1185">Reference proteome</keyword>
<dbReference type="EMBL" id="PDLM01000008">
    <property type="protein sequence ID" value="RDW71337.1"/>
    <property type="molecule type" value="Genomic_DNA"/>
</dbReference>
<feature type="compositionally biased region" description="Polar residues" evidence="1">
    <location>
        <begin position="430"/>
        <end position="446"/>
    </location>
</feature>
<feature type="compositionally biased region" description="Polar residues" evidence="1">
    <location>
        <begin position="553"/>
        <end position="562"/>
    </location>
</feature>
<proteinExistence type="predicted"/>
<organism evidence="2 3">
    <name type="scientific">Coleophoma cylindrospora</name>
    <dbReference type="NCBI Taxonomy" id="1849047"/>
    <lineage>
        <taxon>Eukaryota</taxon>
        <taxon>Fungi</taxon>
        <taxon>Dikarya</taxon>
        <taxon>Ascomycota</taxon>
        <taxon>Pezizomycotina</taxon>
        <taxon>Leotiomycetes</taxon>
        <taxon>Helotiales</taxon>
        <taxon>Dermateaceae</taxon>
        <taxon>Coleophoma</taxon>
    </lineage>
</organism>
<protein>
    <submittedName>
        <fullName evidence="2">Uncharacterized protein</fullName>
    </submittedName>
</protein>
<evidence type="ECO:0000256" key="1">
    <source>
        <dbReference type="SAM" id="MobiDB-lite"/>
    </source>
</evidence>
<feature type="region of interest" description="Disordered" evidence="1">
    <location>
        <begin position="142"/>
        <end position="209"/>
    </location>
</feature>
<accession>A0A3D8RBB4</accession>